<evidence type="ECO:0000256" key="4">
    <source>
        <dbReference type="ARBA" id="ARBA00022692"/>
    </source>
</evidence>
<comment type="similarity">
    <text evidence="2 7">Belongs to the ferroportin (FP) (TC 2.A.100) family. SLC40A subfamily.</text>
</comment>
<keyword evidence="10" id="KW-1185">Reference proteome</keyword>
<sequence>MSLQEHVSHSRPLGLARAVISPTTSTEPIPLAGSIDHANDEDADSEAGDSMHMSEQEHRHVRRLIFTSHFLSTWNSRVFEFGAFLFLANIYPDTLLPASMYALARAASAAVLSPWIGSYIDKTDRLRAVRISIVGQRVAVALSCVALYLLARFESMRSGMGSILFLAGLSLLACVEKLSAVLNTISVERDWVVIVAGGHEERLRDLNAQMRRIDLFCKLIGPLAIAFVDGASPEVAIMATGGMTMMSVLVEYWTIARVYNFVPALHAPKEVASTRTDRTMATKIKSSLAGAAIYIKHRAFLPSLALALLYLTVLAFGGQMLTYLLSLGLSSGLIGVLRGISAIFEMSATWIAPRIMSHIGPVRSGIWFINWQILCVSVACAFFWLDYNPTVAAIGTVTAVIASRVGLWGFDLSAQMIVQEEVEPTHRGTFSSQEFALQNVFEMLAFASTIVFPRPAEFKYPATISAGAVAVAGVLYAVFVRSRRGHLLHWSKCVERHGKRSGTRGWTRVPDHDIADEADDHELELNGLLPAAGRT</sequence>
<evidence type="ECO:0000256" key="3">
    <source>
        <dbReference type="ARBA" id="ARBA00022448"/>
    </source>
</evidence>
<evidence type="ECO:0000313" key="9">
    <source>
        <dbReference type="EMBL" id="KJX92338.1"/>
    </source>
</evidence>
<feature type="transmembrane region" description="Helical" evidence="7">
    <location>
        <begin position="128"/>
        <end position="150"/>
    </location>
</feature>
<dbReference type="OrthoDB" id="648861at2759"/>
<feature type="transmembrane region" description="Helical" evidence="7">
    <location>
        <begin position="323"/>
        <end position="344"/>
    </location>
</feature>
<accession>A0A0F4G4S1</accession>
<evidence type="ECO:0000313" key="10">
    <source>
        <dbReference type="Proteomes" id="UP000033647"/>
    </source>
</evidence>
<dbReference type="PANTHER" id="PTHR11660">
    <property type="entry name" value="SOLUTE CARRIER FAMILY 40 MEMBER"/>
    <property type="match status" value="1"/>
</dbReference>
<proteinExistence type="inferred from homology"/>
<dbReference type="GO" id="GO:0005381">
    <property type="term" value="F:iron ion transmembrane transporter activity"/>
    <property type="evidence" value="ECO:0007669"/>
    <property type="project" value="UniProtKB-UniRule"/>
</dbReference>
<dbReference type="Proteomes" id="UP000033647">
    <property type="component" value="Unassembled WGS sequence"/>
</dbReference>
<dbReference type="PANTHER" id="PTHR11660:SF57">
    <property type="entry name" value="SOLUTE CARRIER FAMILY 40 MEMBER"/>
    <property type="match status" value="1"/>
</dbReference>
<feature type="transmembrane region" description="Helical" evidence="7">
    <location>
        <begin position="458"/>
        <end position="479"/>
    </location>
</feature>
<feature type="transmembrane region" description="Helical" evidence="7">
    <location>
        <begin position="156"/>
        <end position="175"/>
    </location>
</feature>
<dbReference type="InterPro" id="IPR036259">
    <property type="entry name" value="MFS_trans_sf"/>
</dbReference>
<evidence type="ECO:0000256" key="7">
    <source>
        <dbReference type="RuleBase" id="RU365065"/>
    </source>
</evidence>
<feature type="transmembrane region" description="Helical" evidence="7">
    <location>
        <begin position="365"/>
        <end position="385"/>
    </location>
</feature>
<keyword evidence="7" id="KW-0406">Ion transport</keyword>
<protein>
    <recommendedName>
        <fullName evidence="7">Solute carrier family 40 member</fullName>
    </recommendedName>
</protein>
<dbReference type="GO" id="GO:0016020">
    <property type="term" value="C:membrane"/>
    <property type="evidence" value="ECO:0007669"/>
    <property type="project" value="UniProtKB-SubCell"/>
</dbReference>
<feature type="region of interest" description="Disordered" evidence="8">
    <location>
        <begin position="25"/>
        <end position="53"/>
    </location>
</feature>
<keyword evidence="4 7" id="KW-0812">Transmembrane</keyword>
<organism evidence="9 10">
    <name type="scientific">Zymoseptoria brevis</name>
    <dbReference type="NCBI Taxonomy" id="1047168"/>
    <lineage>
        <taxon>Eukaryota</taxon>
        <taxon>Fungi</taxon>
        <taxon>Dikarya</taxon>
        <taxon>Ascomycota</taxon>
        <taxon>Pezizomycotina</taxon>
        <taxon>Dothideomycetes</taxon>
        <taxon>Dothideomycetidae</taxon>
        <taxon>Mycosphaerellales</taxon>
        <taxon>Mycosphaerellaceae</taxon>
        <taxon>Zymoseptoria</taxon>
    </lineage>
</organism>
<name>A0A0F4G4S1_9PEZI</name>
<comment type="caution">
    <text evidence="7">Lacks conserved residue(s) required for the propagation of feature annotation.</text>
</comment>
<evidence type="ECO:0000256" key="5">
    <source>
        <dbReference type="ARBA" id="ARBA00022989"/>
    </source>
</evidence>
<keyword evidence="3 7" id="KW-0813">Transport</keyword>
<keyword evidence="5 7" id="KW-1133">Transmembrane helix</keyword>
<comment type="subcellular location">
    <subcellularLocation>
        <location evidence="1 7">Membrane</location>
        <topology evidence="1 7">Multi-pass membrane protein</topology>
    </subcellularLocation>
</comment>
<evidence type="ECO:0000256" key="8">
    <source>
        <dbReference type="SAM" id="MobiDB-lite"/>
    </source>
</evidence>
<comment type="function">
    <text evidence="7">May be involved in iron transport and iron homeostasis.</text>
</comment>
<feature type="transmembrane region" description="Helical" evidence="7">
    <location>
        <begin position="299"/>
        <end position="317"/>
    </location>
</feature>
<dbReference type="AlphaFoldDB" id="A0A0F4G4S1"/>
<dbReference type="EMBL" id="LAFY01005822">
    <property type="protein sequence ID" value="KJX92338.1"/>
    <property type="molecule type" value="Genomic_DNA"/>
</dbReference>
<dbReference type="InterPro" id="IPR009716">
    <property type="entry name" value="Ferroportin-1"/>
</dbReference>
<dbReference type="Pfam" id="PF06963">
    <property type="entry name" value="FPN1"/>
    <property type="match status" value="1"/>
</dbReference>
<comment type="caution">
    <text evidence="9">The sequence shown here is derived from an EMBL/GenBank/DDBJ whole genome shotgun (WGS) entry which is preliminary data.</text>
</comment>
<gene>
    <name evidence="9" type="ORF">TI39_contig5867g00003</name>
</gene>
<keyword evidence="6 7" id="KW-0472">Membrane</keyword>
<dbReference type="CDD" id="cd17480">
    <property type="entry name" value="MFS_SLC40A1_like"/>
    <property type="match status" value="1"/>
</dbReference>
<dbReference type="STRING" id="1047168.A0A0F4G4S1"/>
<evidence type="ECO:0000256" key="2">
    <source>
        <dbReference type="ARBA" id="ARBA00006279"/>
    </source>
</evidence>
<dbReference type="SUPFAM" id="SSF103473">
    <property type="entry name" value="MFS general substrate transporter"/>
    <property type="match status" value="1"/>
</dbReference>
<evidence type="ECO:0000256" key="1">
    <source>
        <dbReference type="ARBA" id="ARBA00004141"/>
    </source>
</evidence>
<evidence type="ECO:0000256" key="6">
    <source>
        <dbReference type="ARBA" id="ARBA00023136"/>
    </source>
</evidence>
<reference evidence="9 10" key="1">
    <citation type="submission" date="2015-03" db="EMBL/GenBank/DDBJ databases">
        <title>RNA-seq based gene annotation and comparative genomics of four Zymoseptoria species reveal species-specific pathogenicity related genes and transposable element activity.</title>
        <authorList>
            <person name="Grandaubert J."/>
            <person name="Bhattacharyya A."/>
            <person name="Stukenbrock E.H."/>
        </authorList>
    </citation>
    <scope>NUCLEOTIDE SEQUENCE [LARGE SCALE GENOMIC DNA]</scope>
    <source>
        <strain evidence="9 10">Zb18110</strain>
    </source>
</reference>